<dbReference type="Pfam" id="PF00132">
    <property type="entry name" value="Hexapep"/>
    <property type="match status" value="1"/>
</dbReference>
<evidence type="ECO:0000313" key="3">
    <source>
        <dbReference type="EMBL" id="CAB5051716.1"/>
    </source>
</evidence>
<dbReference type="Gene3D" id="2.160.10.10">
    <property type="entry name" value="Hexapeptide repeat proteins"/>
    <property type="match status" value="1"/>
</dbReference>
<dbReference type="EMBL" id="CAFBQH010000061">
    <property type="protein sequence ID" value="CAB5051716.1"/>
    <property type="molecule type" value="Genomic_DNA"/>
</dbReference>
<dbReference type="InterPro" id="IPR047324">
    <property type="entry name" value="LbH_gamma_CA-like"/>
</dbReference>
<organism evidence="1">
    <name type="scientific">freshwater metagenome</name>
    <dbReference type="NCBI Taxonomy" id="449393"/>
    <lineage>
        <taxon>unclassified sequences</taxon>
        <taxon>metagenomes</taxon>
        <taxon>ecological metagenomes</taxon>
    </lineage>
</organism>
<dbReference type="AlphaFoldDB" id="A0A6J6AEU7"/>
<proteinExistence type="predicted"/>
<dbReference type="CDD" id="cd04645">
    <property type="entry name" value="LbH_gamma_CA_like"/>
    <property type="match status" value="1"/>
</dbReference>
<dbReference type="EMBL" id="CAETWZ010000009">
    <property type="protein sequence ID" value="CAB4367406.1"/>
    <property type="molecule type" value="Genomic_DNA"/>
</dbReference>
<dbReference type="InterPro" id="IPR001451">
    <property type="entry name" value="Hexapep"/>
</dbReference>
<dbReference type="EMBL" id="CAEZXA010000101">
    <property type="protein sequence ID" value="CAB4679821.1"/>
    <property type="molecule type" value="Genomic_DNA"/>
</dbReference>
<dbReference type="SUPFAM" id="SSF51161">
    <property type="entry name" value="Trimeric LpxA-like enzymes"/>
    <property type="match status" value="1"/>
</dbReference>
<dbReference type="InterPro" id="IPR011004">
    <property type="entry name" value="Trimer_LpxA-like_sf"/>
</dbReference>
<dbReference type="InterPro" id="IPR050484">
    <property type="entry name" value="Transf_Hexapept/Carb_Anhydrase"/>
</dbReference>
<dbReference type="PANTHER" id="PTHR13061">
    <property type="entry name" value="DYNACTIN SUBUNIT P25"/>
    <property type="match status" value="1"/>
</dbReference>
<dbReference type="PANTHER" id="PTHR13061:SF29">
    <property type="entry name" value="GAMMA CARBONIC ANHYDRASE-LIKE 1, MITOCHONDRIAL-RELATED"/>
    <property type="match status" value="1"/>
</dbReference>
<sequence>MPIYALGDQVPSIHPSAYVHPDAVIIGSVTIGAQSSIWACAVLRGDDGAIVIGERTSIQDGTVVHTTPMSHTTVGNDCVVGHLAHLEGCIIKDFAQVSSGAIVLHRAVVGSGAIVAANSVVLNDTDVPAGALAVGAPATIKEGRARMADIELAVSAYVHKGQRFREQLRLIE</sequence>
<reference evidence="1" key="1">
    <citation type="submission" date="2020-05" db="EMBL/GenBank/DDBJ databases">
        <authorList>
            <person name="Chiriac C."/>
            <person name="Salcher M."/>
            <person name="Ghai R."/>
            <person name="Kavagutti S V."/>
        </authorList>
    </citation>
    <scope>NUCLEOTIDE SEQUENCE</scope>
</reference>
<evidence type="ECO:0000313" key="2">
    <source>
        <dbReference type="EMBL" id="CAB4679821.1"/>
    </source>
</evidence>
<name>A0A6J6AEU7_9ZZZZ</name>
<gene>
    <name evidence="2" type="ORF">UFOPK2334_01088</name>
    <name evidence="1" type="ORF">UFOPK4179_00188</name>
    <name evidence="3" type="ORF">UFOPK4293_01046</name>
</gene>
<protein>
    <submittedName>
        <fullName evidence="1">Unannotated protein</fullName>
    </submittedName>
</protein>
<accession>A0A6J6AEU7</accession>
<evidence type="ECO:0000313" key="1">
    <source>
        <dbReference type="EMBL" id="CAB4367406.1"/>
    </source>
</evidence>